<dbReference type="AlphaFoldDB" id="A0A3N1CS97"/>
<proteinExistence type="predicted"/>
<evidence type="ECO:0000313" key="4">
    <source>
        <dbReference type="Proteomes" id="UP000272400"/>
    </source>
</evidence>
<accession>A0A3N1CS97</accession>
<keyword evidence="2" id="KW-0472">Membrane</keyword>
<protein>
    <recommendedName>
        <fullName evidence="5">DUF3040 family protein</fullName>
    </recommendedName>
</protein>
<keyword evidence="4" id="KW-1185">Reference proteome</keyword>
<feature type="region of interest" description="Disordered" evidence="1">
    <location>
        <begin position="1"/>
        <end position="21"/>
    </location>
</feature>
<evidence type="ECO:0000256" key="2">
    <source>
        <dbReference type="SAM" id="Phobius"/>
    </source>
</evidence>
<name>A0A3N1CS97_9ACTN</name>
<dbReference type="RefSeq" id="WP_123663816.1">
    <property type="nucleotide sequence ID" value="NZ_RJKE01000001.1"/>
</dbReference>
<evidence type="ECO:0000256" key="1">
    <source>
        <dbReference type="SAM" id="MobiDB-lite"/>
    </source>
</evidence>
<reference evidence="3 4" key="1">
    <citation type="submission" date="2018-11" db="EMBL/GenBank/DDBJ databases">
        <title>Sequencing the genomes of 1000 actinobacteria strains.</title>
        <authorList>
            <person name="Klenk H.-P."/>
        </authorList>
    </citation>
    <scope>NUCLEOTIDE SEQUENCE [LARGE SCALE GENOMIC DNA]</scope>
    <source>
        <strain evidence="3 4">DSM 44254</strain>
    </source>
</reference>
<sequence length="98" mass="10203">MDQERAPEKAHEETSLSAAESAAAAALARRFASDDPELARRLDTLGGYETSPLGLPSRWTAVPAALVAALIAIGALFGMTVSADETPVPGTMNSLHLK</sequence>
<feature type="transmembrane region" description="Helical" evidence="2">
    <location>
        <begin position="61"/>
        <end position="83"/>
    </location>
</feature>
<feature type="compositionally biased region" description="Basic and acidic residues" evidence="1">
    <location>
        <begin position="1"/>
        <end position="14"/>
    </location>
</feature>
<dbReference type="EMBL" id="RJKE01000001">
    <property type="protein sequence ID" value="ROO84167.1"/>
    <property type="molecule type" value="Genomic_DNA"/>
</dbReference>
<comment type="caution">
    <text evidence="3">The sequence shown here is derived from an EMBL/GenBank/DDBJ whole genome shotgun (WGS) entry which is preliminary data.</text>
</comment>
<keyword evidence="2" id="KW-1133">Transmembrane helix</keyword>
<evidence type="ECO:0008006" key="5">
    <source>
        <dbReference type="Google" id="ProtNLM"/>
    </source>
</evidence>
<evidence type="ECO:0000313" key="3">
    <source>
        <dbReference type="EMBL" id="ROO84167.1"/>
    </source>
</evidence>
<keyword evidence="2" id="KW-0812">Transmembrane</keyword>
<gene>
    <name evidence="3" type="ORF">EDD29_1684</name>
</gene>
<organism evidence="3 4">
    <name type="scientific">Actinocorallia herbida</name>
    <dbReference type="NCBI Taxonomy" id="58109"/>
    <lineage>
        <taxon>Bacteria</taxon>
        <taxon>Bacillati</taxon>
        <taxon>Actinomycetota</taxon>
        <taxon>Actinomycetes</taxon>
        <taxon>Streptosporangiales</taxon>
        <taxon>Thermomonosporaceae</taxon>
        <taxon>Actinocorallia</taxon>
    </lineage>
</organism>
<dbReference type="Proteomes" id="UP000272400">
    <property type="component" value="Unassembled WGS sequence"/>
</dbReference>